<proteinExistence type="predicted"/>
<evidence type="ECO:0000313" key="2">
    <source>
        <dbReference type="Proteomes" id="UP000256253"/>
    </source>
</evidence>
<accession>A0A3D9UN11</accession>
<organism evidence="1 2">
    <name type="scientific">Calidifontibacter indicus</name>
    <dbReference type="NCBI Taxonomy" id="419650"/>
    <lineage>
        <taxon>Bacteria</taxon>
        <taxon>Bacillati</taxon>
        <taxon>Actinomycetota</taxon>
        <taxon>Actinomycetes</taxon>
        <taxon>Micrococcales</taxon>
        <taxon>Dermacoccaceae</taxon>
        <taxon>Calidifontibacter</taxon>
    </lineage>
</organism>
<sequence>MNPSGAAWCLLTYPQERRGYGWVTLRQQPVAGARNPGNGLMSPMKVYRPPTPLWFTSEPVAVAGAS</sequence>
<reference evidence="1 2" key="1">
    <citation type="submission" date="2018-08" db="EMBL/GenBank/DDBJ databases">
        <title>Sequencing the genomes of 1000 actinobacteria strains.</title>
        <authorList>
            <person name="Klenk H.-P."/>
        </authorList>
    </citation>
    <scope>NUCLEOTIDE SEQUENCE [LARGE SCALE GENOMIC DNA]</scope>
    <source>
        <strain evidence="1 2">DSM 22967</strain>
    </source>
</reference>
<protein>
    <submittedName>
        <fullName evidence="1">Uncharacterized protein</fullName>
    </submittedName>
</protein>
<dbReference type="AlphaFoldDB" id="A0A3D9UN11"/>
<name>A0A3D9UN11_9MICO</name>
<comment type="caution">
    <text evidence="1">The sequence shown here is derived from an EMBL/GenBank/DDBJ whole genome shotgun (WGS) entry which is preliminary data.</text>
</comment>
<dbReference type="EMBL" id="QTUA01000001">
    <property type="protein sequence ID" value="REF30842.1"/>
    <property type="molecule type" value="Genomic_DNA"/>
</dbReference>
<gene>
    <name evidence="1" type="ORF">DFJ65_1864</name>
</gene>
<dbReference type="Proteomes" id="UP000256253">
    <property type="component" value="Unassembled WGS sequence"/>
</dbReference>
<evidence type="ECO:0000313" key="1">
    <source>
        <dbReference type="EMBL" id="REF30842.1"/>
    </source>
</evidence>
<keyword evidence="2" id="KW-1185">Reference proteome</keyword>